<dbReference type="InterPro" id="IPR027417">
    <property type="entry name" value="P-loop_NTPase"/>
</dbReference>
<evidence type="ECO:0000256" key="6">
    <source>
        <dbReference type="ARBA" id="ARBA00022840"/>
    </source>
</evidence>
<name>A0ABR3LH41_9TELE</name>
<evidence type="ECO:0000256" key="2">
    <source>
        <dbReference type="ARBA" id="ARBA00008665"/>
    </source>
</evidence>
<protein>
    <recommendedName>
        <fullName evidence="11">NACHT domain-containing protein</fullName>
    </recommendedName>
</protein>
<dbReference type="SMART" id="SM00368">
    <property type="entry name" value="LRR_RI"/>
    <property type="match status" value="58"/>
</dbReference>
<dbReference type="InterPro" id="IPR050637">
    <property type="entry name" value="NLRP_innate_immun_reg"/>
</dbReference>
<dbReference type="InterPro" id="IPR029495">
    <property type="entry name" value="NACHT-assoc"/>
</dbReference>
<dbReference type="SMART" id="SM00365">
    <property type="entry name" value="LRR_SD22"/>
    <property type="match status" value="7"/>
</dbReference>
<keyword evidence="13" id="KW-1185">Reference proteome</keyword>
<dbReference type="SMART" id="SM00364">
    <property type="entry name" value="LRR_BAC"/>
    <property type="match status" value="5"/>
</dbReference>
<evidence type="ECO:0000256" key="8">
    <source>
        <dbReference type="ARBA" id="ARBA00023198"/>
    </source>
</evidence>
<gene>
    <name evidence="12" type="ORF">QQF64_019461</name>
</gene>
<keyword evidence="5" id="KW-0547">Nucleotide-binding</keyword>
<dbReference type="PROSITE" id="PS50837">
    <property type="entry name" value="NACHT"/>
    <property type="match status" value="1"/>
</dbReference>
<feature type="compositionally biased region" description="Polar residues" evidence="10">
    <location>
        <begin position="102"/>
        <end position="111"/>
    </location>
</feature>
<dbReference type="InterPro" id="IPR007111">
    <property type="entry name" value="NACHT_NTPase"/>
</dbReference>
<comment type="caution">
    <text evidence="12">The sequence shown here is derived from an EMBL/GenBank/DDBJ whole genome shotgun (WGS) entry which is preliminary data.</text>
</comment>
<dbReference type="Pfam" id="PF14484">
    <property type="entry name" value="FISNA"/>
    <property type="match status" value="1"/>
</dbReference>
<keyword evidence="7" id="KW-0832">Ubl conjugation</keyword>
<keyword evidence="8" id="KW-0395">Inflammatory response</keyword>
<dbReference type="PROSITE" id="PS51450">
    <property type="entry name" value="LRR"/>
    <property type="match status" value="3"/>
</dbReference>
<evidence type="ECO:0000256" key="10">
    <source>
        <dbReference type="SAM" id="MobiDB-lite"/>
    </source>
</evidence>
<evidence type="ECO:0000256" key="5">
    <source>
        <dbReference type="ARBA" id="ARBA00022741"/>
    </source>
</evidence>
<dbReference type="Pfam" id="PF05729">
    <property type="entry name" value="NACHT"/>
    <property type="match status" value="1"/>
</dbReference>
<dbReference type="InterPro" id="IPR032675">
    <property type="entry name" value="LRR_dom_sf"/>
</dbReference>
<reference evidence="12 13" key="1">
    <citation type="submission" date="2023-09" db="EMBL/GenBank/DDBJ databases">
        <authorList>
            <person name="Wang M."/>
        </authorList>
    </citation>
    <scope>NUCLEOTIDE SEQUENCE [LARGE SCALE GENOMIC DNA]</scope>
    <source>
        <strain evidence="12">GT-2023</strain>
        <tissue evidence="12">Liver</tissue>
    </source>
</reference>
<proteinExistence type="inferred from homology"/>
<dbReference type="Proteomes" id="UP001558613">
    <property type="component" value="Unassembled WGS sequence"/>
</dbReference>
<dbReference type="EMBL" id="JAYMGO010000022">
    <property type="protein sequence ID" value="KAL1251665.1"/>
    <property type="molecule type" value="Genomic_DNA"/>
</dbReference>
<keyword evidence="4" id="KW-0677">Repeat</keyword>
<dbReference type="InterPro" id="IPR001611">
    <property type="entry name" value="Leu-rich_rpt"/>
</dbReference>
<keyword evidence="9" id="KW-1271">Inflammasome</keyword>
<feature type="region of interest" description="Disordered" evidence="10">
    <location>
        <begin position="88"/>
        <end position="129"/>
    </location>
</feature>
<sequence>MYKADTIVDRGYNFFQRVLNSGSALRVATGGKTDKHPERSKYFYVLFLVHKTCSCRMTEEKEKGSLSEMSLSKRQSVRSDSDVLSSVSVKSDWSKEKPPQFSEETPSSTKSDWSHDPPPDLREETLSSHKRVRYETLDSDFQTRRNQKNFKDNLMLIFQDLESKMIPFLKNELENFRKILQKENIQYVEDFNENRCSMKEAALDFTLCFLREMKQDEAADTLEDELVFIHQLKCSLKKKYQCVSEGIAKHGDSTLLNNIYTDIYITQGSSGHISIEHEVRQIEFTSRHHESQEIQVECTKMFQAPEQHKQIRTVLTKGVAGIGKSISVQKFILDWTEGKENQDIRFIFPLPFRELNLKEKKTQSLISVISQFFPETKRLNLTRRSQFKVLFILDGLDECRLPLNFDGNETLHDVSSPASLDVLLTNLIKGNLLPSALIWITTRPAAASKIPPDCIDRVTEVRGFNDAQKEEYFKKRFTDQNLASEIIGHVKKSKSLFIMCHIPVFCWISATVLQNILEERKKYQADDASKTLQESNTEDIPKTLTQMYTHFLRFQVLQSRRKYDGTYAPDISWDKDAIHSLGKLAFHQLERNNLIFYDTDLEACGIDIYKASVYSGMCTQIFKEETGIFLGTMYCFVHLSIQEFIASLYAHLFLDIRKENVFFHESTEQRNKNETMIDLLKTAVDKALESDNGHLDLFLRFLLGLSLQSNRLLLQGLLTQQDGIDQSKKEVVQYIKQKLEYNLSPERSINLFYCLNELNDQTLVKEIQTHLSKGSLSSADLSPAQWSALAFVLLTSEEEMEVFELQKFKKSDECLIRLSAVTKTSKRALLNDCHLTDKSCPALATILGLDTNLKELNMNNNNLQDSGVNILCIGLKSLHCKLEILRLSHCSITEEGYKALASALRSNPSHLIELDLTGNDPGQSGVKELSDFLLDPNCQLKILKFLSPAADEACQYVSRIVGKNPLFLRELNLSGREIGDLKQLFPLLRDKHCTLNTLILSDCSITEEGYKALASALRSNPSYLVELDLRGNDPGQSGVKQLNDLLQDVSCKLKTIRFLKSPAAQEACDYLTEVLGTSPLLLKELDLSEDKLGDLDGKKLSALLMDSHSKLEKMKLNNCELTEKSCSVLATVLSSKTILKEMDLNNSRLLNSGVKEICEGLKNPVCELKILKLSECSITEEGYKALASALRLNPSHLIELDLTGNDPGQSGVKELSDLLQDTNCQLKTLRFLGPVAGEACQYVTGIVGKNPLLLRELNLSEHELRDTQVNQIAALLQDKHCKLNTLMLCNCGLTEECCSALATVLVTNPSLKELDMSDNNLQDSGVKKLMKGLENTSCTLEKLRLSNCCISEEGYKALASALRSNSSHLIELDLTGNDPGQSGVKELNELLQDPNCQLKILRFLSFAADEACQFLTGVMCENPLLLRELNLSDRELGDTRVNQIAALLQDRHCKLNTLILCGCSITEKQCFILSSALKSNPSHMRELDLSENQIKHTGVNHLCDVLKNSHCKLERLRLSDCSITEEGYKALASALRSNPSHLIELDLTGNDPGQSGVKELNNLVQDDSCKLKTLRFLKSLVAEEACEYLTKVLGKNPLLLKELDLSEDKLGDLDWEKLSALLTDSHSKLEKIKLNNCKLTEKSCSVLATVLSSKTILKEMDLNNSCLLDSGVKEICEGLKNPVCELKILKISNCSIFEEGYKALASALRSNPVHLIELNLTGNDPGQSGVMELNDLLQDPNCQLKTLSFLDPAADEACQYVTRIVGKNPLLLRELNLSEHKLGDTGVNQITALLLDKHCQLNTLMLCDCHLTEESCSVLSTVLISKPSLKKLDMSNNNLQDSGVKKLKKGLENTNCTLQKLKLSNCSITEEGYKALASALRSNPSHLIELDLTGNDPGQSGVKELSDFLQDPNCQLKTLRFLSPAADEACQYVSRIVGKNPLFLRELNLKGRELGNLKQLFPLLRDKHCTLNTLMFLKSPAAQDACNYLTKVLGTSPLLLKELDLSEDKLGDLDGEKLSALLMDSHTKVEKIMLNNCKLTEKSCSILATVLSSKTILKEMDLNNSHLLDSGVKEICEGLKNPLCELKILKLSNCSITEEGYKALASTLRLNPSHLIELDLTGNDPGQSGVKELNDLLQDPNCQLKTLRFLGPAADEACQYVTGIVGKNPLLLSELNLSEHKLGDTQVNQIAALLQDKHCKLNTLMLCDCGLTEECCSALATVLITNASLKELDMSDNNLQDSGVKKLQNGLENTRCTLEKLRLSNCGISEEGYKALASALRSNPSHLIELDLTGNDPGQSGVKELSDLLQDPNCQLKILRFLSFAADEACQFLTGVMCKNPLLLREVNLSECELGDTRVNQIAALLQDKHCKLNTLILCGCSITEKQCFILSSALKSNPSHLRELDLSENQIKHTGVNHLCDVLKNSYCKLERLRLSDCSITEEGYKALASALKSNPSYLIELDLTGNDPGQSGVEQLTNLLEDDSCKLKTIRFLKSLVAEEVCDYLTEVLGKSPLLLKELDLSEDKLGDLDWEKLSALLTDSHSKLEKIKLNNCKLTEKSCSVLATVLSSKTILKEMDLNNSSLLDSGIKEICEGLKNPVCELKILKLSNCSITEEGYKALASALRSNPSHLIELDLTGNDPGQSGVKELSDLLQDPNCHLKTLRFLGPAADEVCQYATGVQGENPLLLRELNLSLHELGDTRVNQIAALLQDKHCILNKLTLWNCSITEKQCFILTSALKFNLSHLKDLDLSGNQIKNTGVNHLCGTLKDSHCKLERLRLSCCYITDEGCSALTSALKSNPSHLKELILSGNELGDSGVKNLGDLLMNPQFKLEKLHLCECSITKKQVLILTSALKSNPSHLRELDLSRNELKHTGVKHLCDILKDVNCKLEKLRLRYCEMTDEGSSALTSALKSNPSHLRELNLSMNELADSGVKNLSDLLMNPQCELEIVDLCGCNITYEQGLILTSALKSNPSHLRELDLSENQIKNTGVNHLCDILKDSHCKLERL</sequence>
<comment type="similarity">
    <text evidence="2">Belongs to the NLRP family.</text>
</comment>
<dbReference type="Pfam" id="PF17779">
    <property type="entry name" value="WHD_NOD2"/>
    <property type="match status" value="1"/>
</dbReference>
<dbReference type="Pfam" id="PF17776">
    <property type="entry name" value="NLRC4_HD2"/>
    <property type="match status" value="1"/>
</dbReference>
<dbReference type="InterPro" id="IPR041267">
    <property type="entry name" value="NLRP_HD2"/>
</dbReference>
<evidence type="ECO:0000313" key="13">
    <source>
        <dbReference type="Proteomes" id="UP001558613"/>
    </source>
</evidence>
<evidence type="ECO:0000313" key="12">
    <source>
        <dbReference type="EMBL" id="KAL1251665.1"/>
    </source>
</evidence>
<keyword evidence="6" id="KW-0067">ATP-binding</keyword>
<evidence type="ECO:0000259" key="11">
    <source>
        <dbReference type="PROSITE" id="PS50837"/>
    </source>
</evidence>
<dbReference type="PANTHER" id="PTHR45690:SF19">
    <property type="entry name" value="NACHT, LRR AND PYD DOMAINS-CONTAINING PROTEIN 3"/>
    <property type="match status" value="1"/>
</dbReference>
<evidence type="ECO:0000256" key="9">
    <source>
        <dbReference type="ARBA" id="ARBA00023233"/>
    </source>
</evidence>
<comment type="subcellular location">
    <subcellularLocation>
        <location evidence="1">Inflammasome</location>
    </subcellularLocation>
</comment>
<dbReference type="Gene3D" id="3.80.10.10">
    <property type="entry name" value="Ribonuclease Inhibitor"/>
    <property type="match status" value="14"/>
</dbReference>
<evidence type="ECO:0000256" key="4">
    <source>
        <dbReference type="ARBA" id="ARBA00022737"/>
    </source>
</evidence>
<evidence type="ECO:0000256" key="7">
    <source>
        <dbReference type="ARBA" id="ARBA00022843"/>
    </source>
</evidence>
<dbReference type="PANTHER" id="PTHR45690">
    <property type="entry name" value="NACHT, LRR AND PYD DOMAINS-CONTAINING PROTEIN 12"/>
    <property type="match status" value="1"/>
</dbReference>
<dbReference type="Pfam" id="PF13516">
    <property type="entry name" value="LRR_6"/>
    <property type="match status" value="20"/>
</dbReference>
<evidence type="ECO:0000256" key="3">
    <source>
        <dbReference type="ARBA" id="ARBA00022490"/>
    </source>
</evidence>
<dbReference type="Gene3D" id="3.40.50.300">
    <property type="entry name" value="P-loop containing nucleotide triphosphate hydrolases"/>
    <property type="match status" value="1"/>
</dbReference>
<dbReference type="SMART" id="SM01288">
    <property type="entry name" value="FISNA"/>
    <property type="match status" value="1"/>
</dbReference>
<organism evidence="12 13">
    <name type="scientific">Cirrhinus molitorella</name>
    <name type="common">mud carp</name>
    <dbReference type="NCBI Taxonomy" id="172907"/>
    <lineage>
        <taxon>Eukaryota</taxon>
        <taxon>Metazoa</taxon>
        <taxon>Chordata</taxon>
        <taxon>Craniata</taxon>
        <taxon>Vertebrata</taxon>
        <taxon>Euteleostomi</taxon>
        <taxon>Actinopterygii</taxon>
        <taxon>Neopterygii</taxon>
        <taxon>Teleostei</taxon>
        <taxon>Ostariophysi</taxon>
        <taxon>Cypriniformes</taxon>
        <taxon>Cyprinidae</taxon>
        <taxon>Labeoninae</taxon>
        <taxon>Labeonini</taxon>
        <taxon>Cirrhinus</taxon>
    </lineage>
</organism>
<dbReference type="SUPFAM" id="SSF52047">
    <property type="entry name" value="RNI-like"/>
    <property type="match status" value="9"/>
</dbReference>
<evidence type="ECO:0000256" key="1">
    <source>
        <dbReference type="ARBA" id="ARBA00004110"/>
    </source>
</evidence>
<dbReference type="InterPro" id="IPR006553">
    <property type="entry name" value="Leu-rich_rpt_Cys-con_subtyp"/>
</dbReference>
<feature type="domain" description="NACHT" evidence="11">
    <location>
        <begin position="312"/>
        <end position="446"/>
    </location>
</feature>
<keyword evidence="3" id="KW-0963">Cytoplasm</keyword>
<feature type="compositionally biased region" description="Basic and acidic residues" evidence="10">
    <location>
        <begin position="112"/>
        <end position="127"/>
    </location>
</feature>
<dbReference type="InterPro" id="IPR041075">
    <property type="entry name" value="NOD1/2_WH"/>
</dbReference>
<feature type="non-terminal residue" evidence="12">
    <location>
        <position position="3012"/>
    </location>
</feature>
<dbReference type="SMART" id="SM00367">
    <property type="entry name" value="LRR_CC"/>
    <property type="match status" value="17"/>
</dbReference>
<accession>A0ABR3LH41</accession>